<proteinExistence type="predicted"/>
<reference evidence="2" key="1">
    <citation type="submission" date="2022-01" db="EMBL/GenBank/DDBJ databases">
        <authorList>
            <person name="King R."/>
        </authorList>
    </citation>
    <scope>NUCLEOTIDE SEQUENCE</scope>
</reference>
<name>A0A9P0GKJ8_9CUCU</name>
<dbReference type="InterPro" id="IPR017850">
    <property type="entry name" value="Alkaline_phosphatase_core_sf"/>
</dbReference>
<organism evidence="2 3">
    <name type="scientific">Psylliodes chrysocephalus</name>
    <dbReference type="NCBI Taxonomy" id="3402493"/>
    <lineage>
        <taxon>Eukaryota</taxon>
        <taxon>Metazoa</taxon>
        <taxon>Ecdysozoa</taxon>
        <taxon>Arthropoda</taxon>
        <taxon>Hexapoda</taxon>
        <taxon>Insecta</taxon>
        <taxon>Pterygota</taxon>
        <taxon>Neoptera</taxon>
        <taxon>Endopterygota</taxon>
        <taxon>Coleoptera</taxon>
        <taxon>Polyphaga</taxon>
        <taxon>Cucujiformia</taxon>
        <taxon>Chrysomeloidea</taxon>
        <taxon>Chrysomelidae</taxon>
        <taxon>Galerucinae</taxon>
        <taxon>Alticini</taxon>
        <taxon>Psylliodes</taxon>
    </lineage>
</organism>
<protein>
    <submittedName>
        <fullName evidence="2">Uncharacterized protein</fullName>
    </submittedName>
</protein>
<evidence type="ECO:0000313" key="2">
    <source>
        <dbReference type="EMBL" id="CAH1112538.1"/>
    </source>
</evidence>
<keyword evidence="3" id="KW-1185">Reference proteome</keyword>
<evidence type="ECO:0000313" key="3">
    <source>
        <dbReference type="Proteomes" id="UP001153636"/>
    </source>
</evidence>
<feature type="signal peptide" evidence="1">
    <location>
        <begin position="1"/>
        <end position="21"/>
    </location>
</feature>
<dbReference type="EMBL" id="OV651818">
    <property type="protein sequence ID" value="CAH1112538.1"/>
    <property type="molecule type" value="Genomic_DNA"/>
</dbReference>
<gene>
    <name evidence="2" type="ORF">PSYICH_LOCUS12664</name>
</gene>
<accession>A0A9P0GKJ8</accession>
<dbReference type="OrthoDB" id="6783374at2759"/>
<dbReference type="Proteomes" id="UP001153636">
    <property type="component" value="Chromosome 6"/>
</dbReference>
<dbReference type="AlphaFoldDB" id="A0A9P0GKJ8"/>
<feature type="chain" id="PRO_5040310095" evidence="1">
    <location>
        <begin position="22"/>
        <end position="382"/>
    </location>
</feature>
<keyword evidence="1" id="KW-0732">Signal</keyword>
<dbReference type="SUPFAM" id="SSF53649">
    <property type="entry name" value="Alkaline phosphatase-like"/>
    <property type="match status" value="1"/>
</dbReference>
<sequence>MNVRCVFLIVIYIFVLISVESQHRRKCNEKINVVLFFTESSKVPISDLGIRFLQLYKVVEVEHNAEADKNHDFISKRRAERCKDNLKESLDSLTLFCKNALGMNTAIVTISSSSITEDIKETNSKKLPKLRKSRKRKKNIPGITKATKVTKPSTKEIILSPQHTEVFKIRVKRNTTNEQNETDINYRYTNNNQFIGAPVDKDRMEHPWDSLDVWSHVRFSFFGDLFKDKKKENLSKQENDILTNGMVNRENDRGLFETVESTLKNLQENPEAFLMVVFGGELQEVSDKYSPLVQTLKHVIENTDPENTLIVLTGNCPEFKNPNNGVVEINENVKECRNLNKIPVYAKGPKSDKLGECVLLYDIPLIIKNSLEESSPIFDGNH</sequence>
<evidence type="ECO:0000256" key="1">
    <source>
        <dbReference type="SAM" id="SignalP"/>
    </source>
</evidence>